<dbReference type="InterPro" id="IPR000836">
    <property type="entry name" value="PRTase_dom"/>
</dbReference>
<accession>A0AAU7NZP1</accession>
<name>A0AAU7NZP1_9GAMM</name>
<keyword evidence="5" id="KW-1185">Reference proteome</keyword>
<sequence length="233" mass="26605">MVNNWLNIIQDKLFPPNCIFCGADGFKSMDLCQHCLEGLALNQNCCYRCAEPFETAASTPRLCGHCLSKPPLFDETTAPFLYRREMRYLITGLKFGGQYKNARLLGMLMARHIESRLELPERLIPVPLHKARYRQRGFNQSIEIAKTLSRELSVPLELNSCIRRRNTEHQSRLPGKQRRKNMNKAFMLNQSIACRHVAIVDDVMTTGATAEALAHTLKQDGVERVQVWVCARA</sequence>
<protein>
    <submittedName>
        <fullName evidence="4">ComF family protein</fullName>
    </submittedName>
</protein>
<proteinExistence type="inferred from homology"/>
<gene>
    <name evidence="4" type="ORF">Q9L42_010340</name>
</gene>
<dbReference type="EMBL" id="CP157743">
    <property type="protein sequence ID" value="XBS22501.1"/>
    <property type="molecule type" value="Genomic_DNA"/>
</dbReference>
<dbReference type="KEGG" id="mech:Q9L42_010340"/>
<dbReference type="RefSeq" id="WP_305908509.1">
    <property type="nucleotide sequence ID" value="NZ_CP157743.1"/>
</dbReference>
<dbReference type="PANTHER" id="PTHR47505:SF1">
    <property type="entry name" value="DNA UTILIZATION PROTEIN YHGH"/>
    <property type="match status" value="1"/>
</dbReference>
<dbReference type="InterPro" id="IPR051910">
    <property type="entry name" value="ComF/GntX_DNA_util-trans"/>
</dbReference>
<dbReference type="Proteomes" id="UP001225378">
    <property type="component" value="Chromosome"/>
</dbReference>
<evidence type="ECO:0000313" key="5">
    <source>
        <dbReference type="Proteomes" id="UP001225378"/>
    </source>
</evidence>
<dbReference type="AlphaFoldDB" id="A0AAU7NZP1"/>
<dbReference type="Pfam" id="PF18912">
    <property type="entry name" value="DZR_2"/>
    <property type="match status" value="1"/>
</dbReference>
<reference evidence="4 5" key="1">
    <citation type="journal article" date="2024" name="Microbiology">
        <title>Methylomarinum rosea sp. nov., a novel halophilic methanotrophic bacterium from the hypersaline Lake Elton.</title>
        <authorList>
            <person name="Suleimanov R.Z."/>
            <person name="Oshkin I.Y."/>
            <person name="Danilova O.V."/>
            <person name="Suzina N.E."/>
            <person name="Dedysh S.N."/>
        </authorList>
    </citation>
    <scope>NUCLEOTIDE SEQUENCE [LARGE SCALE GENOMIC DNA]</scope>
    <source>
        <strain evidence="4 5">Ch1-1</strain>
    </source>
</reference>
<dbReference type="Gene3D" id="3.40.50.2020">
    <property type="match status" value="1"/>
</dbReference>
<evidence type="ECO:0000256" key="1">
    <source>
        <dbReference type="ARBA" id="ARBA00008007"/>
    </source>
</evidence>
<feature type="domain" description="Phosphoribosyltransferase" evidence="2">
    <location>
        <begin position="141"/>
        <end position="230"/>
    </location>
</feature>
<dbReference type="Pfam" id="PF00156">
    <property type="entry name" value="Pribosyltran"/>
    <property type="match status" value="1"/>
</dbReference>
<dbReference type="PANTHER" id="PTHR47505">
    <property type="entry name" value="DNA UTILIZATION PROTEIN YHGH"/>
    <property type="match status" value="1"/>
</dbReference>
<dbReference type="InterPro" id="IPR029057">
    <property type="entry name" value="PRTase-like"/>
</dbReference>
<evidence type="ECO:0000259" key="2">
    <source>
        <dbReference type="Pfam" id="PF00156"/>
    </source>
</evidence>
<dbReference type="SUPFAM" id="SSF53271">
    <property type="entry name" value="PRTase-like"/>
    <property type="match status" value="1"/>
</dbReference>
<evidence type="ECO:0000313" key="4">
    <source>
        <dbReference type="EMBL" id="XBS22501.1"/>
    </source>
</evidence>
<comment type="similarity">
    <text evidence="1">Belongs to the ComF/GntX family.</text>
</comment>
<dbReference type="InterPro" id="IPR044005">
    <property type="entry name" value="DZR_2"/>
</dbReference>
<dbReference type="CDD" id="cd06223">
    <property type="entry name" value="PRTases_typeI"/>
    <property type="match status" value="1"/>
</dbReference>
<evidence type="ECO:0000259" key="3">
    <source>
        <dbReference type="Pfam" id="PF18912"/>
    </source>
</evidence>
<feature type="domain" description="Double zinc ribbon" evidence="3">
    <location>
        <begin position="10"/>
        <end position="67"/>
    </location>
</feature>
<organism evidence="4 5">
    <name type="scientific">Methylomarinum roseum</name>
    <dbReference type="NCBI Taxonomy" id="3067653"/>
    <lineage>
        <taxon>Bacteria</taxon>
        <taxon>Pseudomonadati</taxon>
        <taxon>Pseudomonadota</taxon>
        <taxon>Gammaproteobacteria</taxon>
        <taxon>Methylococcales</taxon>
        <taxon>Methylococcaceae</taxon>
        <taxon>Methylomarinum</taxon>
    </lineage>
</organism>